<sequence length="53" mass="6112">MRRNYVCGDVLTLGQVASSKSNFDEMSSYQRLQGLDLMLARRKTKCCILMHWG</sequence>
<evidence type="ECO:0000313" key="2">
    <source>
        <dbReference type="Proteomes" id="UP000000314"/>
    </source>
</evidence>
<proteinExistence type="predicted"/>
<dbReference type="KEGG" id="ppa:PAS_chr2-1_0003"/>
<gene>
    <name evidence="1" type="ordered locus">PAS_chr2-1_0003</name>
</gene>
<dbReference type="InParanoid" id="C4QZC8"/>
<dbReference type="GeneID" id="8198122"/>
<accession>C4QZC8</accession>
<dbReference type="RefSeq" id="XP_002490882.1">
    <property type="nucleotide sequence ID" value="XM_002490837.1"/>
</dbReference>
<evidence type="ECO:0000313" key="1">
    <source>
        <dbReference type="EMBL" id="CAY68602.1"/>
    </source>
</evidence>
<dbReference type="EMBL" id="FN392320">
    <property type="protein sequence ID" value="CAY68602.1"/>
    <property type="molecule type" value="Genomic_DNA"/>
</dbReference>
<organism evidence="1 2">
    <name type="scientific">Komagataella phaffii (strain GS115 / ATCC 20864)</name>
    <name type="common">Yeast</name>
    <name type="synonym">Pichia pastoris</name>
    <dbReference type="NCBI Taxonomy" id="644223"/>
    <lineage>
        <taxon>Eukaryota</taxon>
        <taxon>Fungi</taxon>
        <taxon>Dikarya</taxon>
        <taxon>Ascomycota</taxon>
        <taxon>Saccharomycotina</taxon>
        <taxon>Pichiomycetes</taxon>
        <taxon>Pichiales</taxon>
        <taxon>Pichiaceae</taxon>
        <taxon>Komagataella</taxon>
    </lineage>
</organism>
<protein>
    <submittedName>
        <fullName evidence="1">Uncharacterized protein</fullName>
    </submittedName>
</protein>
<name>C4QZC8_KOMPG</name>
<dbReference type="Proteomes" id="UP000000314">
    <property type="component" value="Chromosome 2"/>
</dbReference>
<dbReference type="AlphaFoldDB" id="C4QZC8"/>
<reference evidence="1 2" key="1">
    <citation type="journal article" date="2009" name="Nat. Biotechnol.">
        <title>Genome sequence of the recombinant protein production host Pichia pastoris.</title>
        <authorList>
            <person name="De Schutter K."/>
            <person name="Lin Y.C."/>
            <person name="Tiels P."/>
            <person name="Van Hecke A."/>
            <person name="Glinka S."/>
            <person name="Weber-Lehmann J."/>
            <person name="Rouze P."/>
            <person name="Van de Peer Y."/>
            <person name="Callewaert N."/>
        </authorList>
    </citation>
    <scope>NUCLEOTIDE SEQUENCE [LARGE SCALE GENOMIC DNA]</scope>
    <source>
        <strain evidence="2">GS115 / ATCC 20864</strain>
    </source>
</reference>
<dbReference type="HOGENOM" id="CLU_3069471_0_0_1"/>
<keyword evidence="2" id="KW-1185">Reference proteome</keyword>